<reference evidence="1 2" key="1">
    <citation type="journal article" date="2020" name="IScience">
        <title>Genome Sequencing of the Endangered Kingdonia uniflora (Circaeasteraceae, Ranunculales) Reveals Potential Mechanisms of Evolutionary Specialization.</title>
        <authorList>
            <person name="Sun Y."/>
            <person name="Deng T."/>
            <person name="Zhang A."/>
            <person name="Moore M.J."/>
            <person name="Landis J.B."/>
            <person name="Lin N."/>
            <person name="Zhang H."/>
            <person name="Zhang X."/>
            <person name="Huang J."/>
            <person name="Zhang X."/>
            <person name="Sun H."/>
            <person name="Wang H."/>
        </authorList>
    </citation>
    <scope>NUCLEOTIDE SEQUENCE [LARGE SCALE GENOMIC DNA]</scope>
    <source>
        <strain evidence="1">TB1705</strain>
        <tissue evidence="1">Leaf</tissue>
    </source>
</reference>
<proteinExistence type="predicted"/>
<accession>A0A7J7LFG6</accession>
<name>A0A7J7LFG6_9MAGN</name>
<evidence type="ECO:0000313" key="2">
    <source>
        <dbReference type="Proteomes" id="UP000541444"/>
    </source>
</evidence>
<dbReference type="EMBL" id="JACGCM010002327">
    <property type="protein sequence ID" value="KAF6141406.1"/>
    <property type="molecule type" value="Genomic_DNA"/>
</dbReference>
<gene>
    <name evidence="1" type="ORF">GIB67_021222</name>
</gene>
<dbReference type="AlphaFoldDB" id="A0A7J7LFG6"/>
<sequence length="467" mass="52278">MHNRQASRERLIDEEVEAFKASISGQTPIDEGRDLEVLDVITEAPLSMVLPTEEVLVIRCRRTIVTEDSEVEETVWGKRGVGLTFKSDPGEGIMAYRGQIRLRMELPLRRLVKEVLNFWEAALVQMNGNFYVIMTVIEGMNAKLTGLRNLSWSNPRNYIDTLLKATEDWVNSVFGSRGIKRQRRKKVDSLLRSVPITLKPSKRKRSEGVLKGKKEIRGEKLPRNYQQVPTQTVKGKGHVASEAPKVQQSKVGQCKRCRALGEDDVVDEYEEQTEAWVRLFNKAMKSAMGKLRQAMESQVLSQGPEASLLSKVKKLKKDLEVITDSFDGRLELQREWQEREWSAKLAAKEREKAEQRANFQRQYDGECKMNVRLKRLIDDKGHDLDTLKPYPDSPKLVDGGDLLMKEADVVDEAGGGTGGGVETSIIGVASVRTVDGMVVGGSNPSTEAVVRVCVGGPMEEEGITAPI</sequence>
<comment type="caution">
    <text evidence="1">The sequence shown here is derived from an EMBL/GenBank/DDBJ whole genome shotgun (WGS) entry which is preliminary data.</text>
</comment>
<evidence type="ECO:0000313" key="1">
    <source>
        <dbReference type="EMBL" id="KAF6141406.1"/>
    </source>
</evidence>
<protein>
    <submittedName>
        <fullName evidence="1">Uncharacterized protein</fullName>
    </submittedName>
</protein>
<keyword evidence="2" id="KW-1185">Reference proteome</keyword>
<organism evidence="1 2">
    <name type="scientific">Kingdonia uniflora</name>
    <dbReference type="NCBI Taxonomy" id="39325"/>
    <lineage>
        <taxon>Eukaryota</taxon>
        <taxon>Viridiplantae</taxon>
        <taxon>Streptophyta</taxon>
        <taxon>Embryophyta</taxon>
        <taxon>Tracheophyta</taxon>
        <taxon>Spermatophyta</taxon>
        <taxon>Magnoliopsida</taxon>
        <taxon>Ranunculales</taxon>
        <taxon>Circaeasteraceae</taxon>
        <taxon>Kingdonia</taxon>
    </lineage>
</organism>
<dbReference type="Proteomes" id="UP000541444">
    <property type="component" value="Unassembled WGS sequence"/>
</dbReference>